<reference evidence="3" key="2">
    <citation type="submission" date="2017-09" db="EMBL/GenBank/DDBJ databases">
        <title>The genome of a short-lived fish provides insights into sex chromosome evolution and the genetic control of aging.</title>
        <authorList>
            <person name="Reichwald K."/>
            <person name="Felder M."/>
            <person name="Petzold A."/>
            <person name="Koch P."/>
            <person name="Groth M."/>
            <person name="Platzer M."/>
        </authorList>
    </citation>
    <scope>NUCLEOTIDE SEQUENCE</scope>
    <source>
        <tissue evidence="3">Brain</tissue>
    </source>
</reference>
<keyword evidence="1" id="KW-0202">Cytokine</keyword>
<sequence>LYKSSSLSLLLADAERAKLKKMSKQLIVLAALSLCCCFSILHASSRSGCRCLRTISQPVRHNAVAKIEVTPPSGRCRWTERIIYRKKGPKVCISPDAKWFPEYIKNFDQNDESVHSTPLPFSTTNY</sequence>
<dbReference type="PANTHER" id="PTHR12015:SF203">
    <property type="entry name" value="CHEMOKINE INTERLEUKIN-8-LIKE DOMAIN-CONTAINING PROTEIN"/>
    <property type="match status" value="1"/>
</dbReference>
<evidence type="ECO:0000259" key="2">
    <source>
        <dbReference type="SMART" id="SM00199"/>
    </source>
</evidence>
<dbReference type="PANTHER" id="PTHR12015">
    <property type="entry name" value="SMALL INDUCIBLE CYTOKINE A"/>
    <property type="match status" value="1"/>
</dbReference>
<dbReference type="SMART" id="SM00199">
    <property type="entry name" value="SCY"/>
    <property type="match status" value="1"/>
</dbReference>
<gene>
    <name evidence="3" type="primary">Nfu_g_1_025443</name>
</gene>
<dbReference type="GO" id="GO:0005615">
    <property type="term" value="C:extracellular space"/>
    <property type="evidence" value="ECO:0007669"/>
    <property type="project" value="UniProtKB-KW"/>
</dbReference>
<name>A0A1A8FV09_9TELE</name>
<dbReference type="InterPro" id="IPR036048">
    <property type="entry name" value="Interleukin_8-like_sf"/>
</dbReference>
<evidence type="ECO:0000313" key="3">
    <source>
        <dbReference type="EMBL" id="SBQ61954.1"/>
    </source>
</evidence>
<dbReference type="PRINTS" id="PR00437">
    <property type="entry name" value="SMALLCYTKCXC"/>
</dbReference>
<organism evidence="3">
    <name type="scientific">Nothobranchius korthausae</name>
    <dbReference type="NCBI Taxonomy" id="1143690"/>
    <lineage>
        <taxon>Eukaryota</taxon>
        <taxon>Metazoa</taxon>
        <taxon>Chordata</taxon>
        <taxon>Craniata</taxon>
        <taxon>Vertebrata</taxon>
        <taxon>Euteleostomi</taxon>
        <taxon>Actinopterygii</taxon>
        <taxon>Neopterygii</taxon>
        <taxon>Teleostei</taxon>
        <taxon>Neoteleostei</taxon>
        <taxon>Acanthomorphata</taxon>
        <taxon>Ovalentaria</taxon>
        <taxon>Atherinomorphae</taxon>
        <taxon>Cyprinodontiformes</taxon>
        <taxon>Nothobranchiidae</taxon>
        <taxon>Nothobranchius</taxon>
    </lineage>
</organism>
<dbReference type="GO" id="GO:0008009">
    <property type="term" value="F:chemokine activity"/>
    <property type="evidence" value="ECO:0007669"/>
    <property type="project" value="InterPro"/>
</dbReference>
<dbReference type="Gene3D" id="2.40.50.40">
    <property type="match status" value="1"/>
</dbReference>
<dbReference type="Pfam" id="PF00048">
    <property type="entry name" value="IL8"/>
    <property type="match status" value="1"/>
</dbReference>
<feature type="domain" description="Chemokine interleukin-8-like" evidence="2">
    <location>
        <begin position="46"/>
        <end position="107"/>
    </location>
</feature>
<evidence type="ECO:0000256" key="1">
    <source>
        <dbReference type="ARBA" id="ARBA00022514"/>
    </source>
</evidence>
<protein>
    <submittedName>
        <fullName evidence="3">Chromosome 12 SCAF15007, whole genome shotgun sequence, Uncharacterized protein</fullName>
    </submittedName>
</protein>
<dbReference type="InterPro" id="IPR001811">
    <property type="entry name" value="Chemokine_IL8-like_dom"/>
</dbReference>
<proteinExistence type="predicted"/>
<feature type="non-terminal residue" evidence="3">
    <location>
        <position position="1"/>
    </location>
</feature>
<dbReference type="SUPFAM" id="SSF54117">
    <property type="entry name" value="Interleukin 8-like chemokines"/>
    <property type="match status" value="1"/>
</dbReference>
<reference evidence="3" key="1">
    <citation type="submission" date="2016-05" db="EMBL/GenBank/DDBJ databases">
        <authorList>
            <person name="Senf B."/>
        </authorList>
    </citation>
    <scope>NUCLEOTIDE SEQUENCE</scope>
    <source>
        <tissue evidence="3">Brain</tissue>
    </source>
</reference>
<dbReference type="EMBL" id="HAEB01015427">
    <property type="protein sequence ID" value="SBQ61954.1"/>
    <property type="molecule type" value="Transcribed_RNA"/>
</dbReference>
<dbReference type="AlphaFoldDB" id="A0A1A8FV09"/>
<dbReference type="InterPro" id="IPR001089">
    <property type="entry name" value="Chemokine_CXC"/>
</dbReference>
<accession>A0A1A8FV09</accession>
<dbReference type="InterPro" id="IPR039809">
    <property type="entry name" value="Chemokine_b/g/d"/>
</dbReference>
<dbReference type="GO" id="GO:0006955">
    <property type="term" value="P:immune response"/>
    <property type="evidence" value="ECO:0007669"/>
    <property type="project" value="InterPro"/>
</dbReference>